<dbReference type="GO" id="GO:1990904">
    <property type="term" value="C:ribonucleoprotein complex"/>
    <property type="evidence" value="ECO:0007669"/>
    <property type="project" value="TreeGrafter"/>
</dbReference>
<dbReference type="OrthoDB" id="10571888at2759"/>
<evidence type="ECO:0000256" key="2">
    <source>
        <dbReference type="SAM" id="MobiDB-lite"/>
    </source>
</evidence>
<dbReference type="GO" id="GO:0005783">
    <property type="term" value="C:endoplasmic reticulum"/>
    <property type="evidence" value="ECO:0007669"/>
    <property type="project" value="TreeGrafter"/>
</dbReference>
<dbReference type="Proteomes" id="UP000276133">
    <property type="component" value="Unassembled WGS sequence"/>
</dbReference>
<dbReference type="EMBL" id="REGN01005973">
    <property type="protein sequence ID" value="RNA11370.1"/>
    <property type="molecule type" value="Genomic_DNA"/>
</dbReference>
<feature type="coiled-coil region" evidence="1">
    <location>
        <begin position="190"/>
        <end position="217"/>
    </location>
</feature>
<keyword evidence="1" id="KW-0175">Coiled coil</keyword>
<feature type="coiled-coil region" evidence="1">
    <location>
        <begin position="6"/>
        <end position="75"/>
    </location>
</feature>
<name>A0A3M7QJ42_BRAPC</name>
<dbReference type="PANTHER" id="PTHR31027">
    <property type="entry name" value="NUCLEAR SEGREGATION PROTEIN BFR1"/>
    <property type="match status" value="1"/>
</dbReference>
<dbReference type="PANTHER" id="PTHR31027:SF2">
    <property type="entry name" value="LEBERCILIN DOMAIN-CONTAINING PROTEIN"/>
    <property type="match status" value="1"/>
</dbReference>
<feature type="compositionally biased region" description="Polar residues" evidence="2">
    <location>
        <begin position="290"/>
        <end position="306"/>
    </location>
</feature>
<feature type="compositionally biased region" description="Polar residues" evidence="2">
    <location>
        <begin position="265"/>
        <end position="281"/>
    </location>
</feature>
<accession>A0A3M7QJ42</accession>
<dbReference type="AlphaFoldDB" id="A0A3M7QJ42"/>
<evidence type="ECO:0000256" key="1">
    <source>
        <dbReference type="SAM" id="Coils"/>
    </source>
</evidence>
<evidence type="ECO:0000313" key="3">
    <source>
        <dbReference type="EMBL" id="RNA11370.1"/>
    </source>
</evidence>
<reference evidence="3 4" key="1">
    <citation type="journal article" date="2018" name="Sci. Rep.">
        <title>Genomic signatures of local adaptation to the degree of environmental predictability in rotifers.</title>
        <authorList>
            <person name="Franch-Gras L."/>
            <person name="Hahn C."/>
            <person name="Garcia-Roger E.M."/>
            <person name="Carmona M.J."/>
            <person name="Serra M."/>
            <person name="Gomez A."/>
        </authorList>
    </citation>
    <scope>NUCLEOTIDE SEQUENCE [LARGE SCALE GENOMIC DNA]</scope>
    <source>
        <strain evidence="3">HYR1</strain>
    </source>
</reference>
<protein>
    <submittedName>
        <fullName evidence="3">Uncharacterized protein</fullName>
    </submittedName>
</protein>
<organism evidence="3 4">
    <name type="scientific">Brachionus plicatilis</name>
    <name type="common">Marine rotifer</name>
    <name type="synonym">Brachionus muelleri</name>
    <dbReference type="NCBI Taxonomy" id="10195"/>
    <lineage>
        <taxon>Eukaryota</taxon>
        <taxon>Metazoa</taxon>
        <taxon>Spiralia</taxon>
        <taxon>Gnathifera</taxon>
        <taxon>Rotifera</taxon>
        <taxon>Eurotatoria</taxon>
        <taxon>Monogononta</taxon>
        <taxon>Pseudotrocha</taxon>
        <taxon>Ploima</taxon>
        <taxon>Brachionidae</taxon>
        <taxon>Brachionus</taxon>
    </lineage>
</organism>
<comment type="caution">
    <text evidence="3">The sequence shown here is derived from an EMBL/GenBank/DDBJ whole genome shotgun (WGS) entry which is preliminary data.</text>
</comment>
<proteinExistence type="predicted"/>
<dbReference type="InterPro" id="IPR039604">
    <property type="entry name" value="Bfr1"/>
</dbReference>
<dbReference type="GO" id="GO:0008298">
    <property type="term" value="P:intracellular mRNA localization"/>
    <property type="evidence" value="ECO:0007669"/>
    <property type="project" value="TreeGrafter"/>
</dbReference>
<gene>
    <name evidence="3" type="ORF">BpHYR1_040899</name>
</gene>
<sequence>MKTAAIKKCEKKINHLYRLIKNKEHEKTQISNDIQSLVQELKDLKGGQDQIRIEINQVHNQMQRIRENRDKTDQEMFKIRTSLPYRTRHQYSDMIAQLENEMRLNTRHYNPNEEARLLRDISHYEQSLRQFDLYEEKKDAIERIKRDSVDKRIEYENLWNQSRAIGEQFTVKNESLTKLKASKKFTKDELSMLYQQIFDAKKELEDLKREKIIIERTECLSYQDSETFKMEHDLKDLNKIINYFSKLQHPQASFMLNCPNDTDLTDNQADFQPTKPTSLQFRKTHKSEDYTGSPSPMSLPQSSTYPLLNTPTPVDEKCPDGMFMLKKKFDDNQMESKNWKKKPCKKSKQNASQKCSHSVEIINLLTKFEIPLNLSSQVDECIKILNYRRVDLETKFELHKSEMNQSNEACASRDNQSVISSLMDSNYESDTNSLCPGSFNNDLTLTANDALDLNLDLASLPSLDSSTKSSSSSSSDKTLKQSPKLVLNNNIFLRQISDGYSSICLSADSMSSELQAAGNKEEANPFFK</sequence>
<keyword evidence="4" id="KW-1185">Reference proteome</keyword>
<feature type="region of interest" description="Disordered" evidence="2">
    <location>
        <begin position="265"/>
        <end position="306"/>
    </location>
</feature>
<dbReference type="GO" id="GO:0003729">
    <property type="term" value="F:mRNA binding"/>
    <property type="evidence" value="ECO:0007669"/>
    <property type="project" value="TreeGrafter"/>
</dbReference>
<evidence type="ECO:0000313" key="4">
    <source>
        <dbReference type="Proteomes" id="UP000276133"/>
    </source>
</evidence>
<dbReference type="GO" id="GO:0042175">
    <property type="term" value="C:nuclear outer membrane-endoplasmic reticulum membrane network"/>
    <property type="evidence" value="ECO:0007669"/>
    <property type="project" value="TreeGrafter"/>
</dbReference>